<dbReference type="AlphaFoldDB" id="A0AAE1XPF9"/>
<dbReference type="Proteomes" id="UP001293254">
    <property type="component" value="Unassembled WGS sequence"/>
</dbReference>
<reference evidence="1" key="2">
    <citation type="journal article" date="2024" name="Plant">
        <title>Genomic evolution and insights into agronomic trait innovations of Sesamum species.</title>
        <authorList>
            <person name="Miao H."/>
            <person name="Wang L."/>
            <person name="Qu L."/>
            <person name="Liu H."/>
            <person name="Sun Y."/>
            <person name="Le M."/>
            <person name="Wang Q."/>
            <person name="Wei S."/>
            <person name="Zheng Y."/>
            <person name="Lin W."/>
            <person name="Duan Y."/>
            <person name="Cao H."/>
            <person name="Xiong S."/>
            <person name="Wang X."/>
            <person name="Wei L."/>
            <person name="Li C."/>
            <person name="Ma Q."/>
            <person name="Ju M."/>
            <person name="Zhao R."/>
            <person name="Li G."/>
            <person name="Mu C."/>
            <person name="Tian Q."/>
            <person name="Mei H."/>
            <person name="Zhang T."/>
            <person name="Gao T."/>
            <person name="Zhang H."/>
        </authorList>
    </citation>
    <scope>NUCLEOTIDE SEQUENCE</scope>
    <source>
        <strain evidence="1">3651</strain>
    </source>
</reference>
<keyword evidence="2" id="KW-1185">Reference proteome</keyword>
<reference evidence="1" key="1">
    <citation type="submission" date="2020-06" db="EMBL/GenBank/DDBJ databases">
        <authorList>
            <person name="Li T."/>
            <person name="Hu X."/>
            <person name="Zhang T."/>
            <person name="Song X."/>
            <person name="Zhang H."/>
            <person name="Dai N."/>
            <person name="Sheng W."/>
            <person name="Hou X."/>
            <person name="Wei L."/>
        </authorList>
    </citation>
    <scope>NUCLEOTIDE SEQUENCE</scope>
    <source>
        <strain evidence="1">3651</strain>
        <tissue evidence="1">Leaf</tissue>
    </source>
</reference>
<proteinExistence type="predicted"/>
<dbReference type="EMBL" id="JACGWO010000011">
    <property type="protein sequence ID" value="KAK4415093.1"/>
    <property type="molecule type" value="Genomic_DNA"/>
</dbReference>
<gene>
    <name evidence="1" type="ORF">Salat_2616500</name>
</gene>
<protein>
    <submittedName>
        <fullName evidence="1">Uncharacterized protein</fullName>
    </submittedName>
</protein>
<evidence type="ECO:0000313" key="1">
    <source>
        <dbReference type="EMBL" id="KAK4415093.1"/>
    </source>
</evidence>
<organism evidence="1 2">
    <name type="scientific">Sesamum alatum</name>
    <dbReference type="NCBI Taxonomy" id="300844"/>
    <lineage>
        <taxon>Eukaryota</taxon>
        <taxon>Viridiplantae</taxon>
        <taxon>Streptophyta</taxon>
        <taxon>Embryophyta</taxon>
        <taxon>Tracheophyta</taxon>
        <taxon>Spermatophyta</taxon>
        <taxon>Magnoliopsida</taxon>
        <taxon>eudicotyledons</taxon>
        <taxon>Gunneridae</taxon>
        <taxon>Pentapetalae</taxon>
        <taxon>asterids</taxon>
        <taxon>lamiids</taxon>
        <taxon>Lamiales</taxon>
        <taxon>Pedaliaceae</taxon>
        <taxon>Sesamum</taxon>
    </lineage>
</organism>
<name>A0AAE1XPF9_9LAMI</name>
<accession>A0AAE1XPF9</accession>
<comment type="caution">
    <text evidence="1">The sequence shown here is derived from an EMBL/GenBank/DDBJ whole genome shotgun (WGS) entry which is preliminary data.</text>
</comment>
<sequence length="328" mass="36260">MDFYSSYGRRFEDIIWGFCPDFPRIFWDPFEILVQKGFGVYVLESYSIGLHREALRSHCFETTLPRSSLPEVEFGRGGGPLIPDRAVWVVARLWPFACSVLLATVSCLRGRPAPGLVHLSVTLGVSAVGSPRHSRLVLMETEIKHLGRALRLTKDEVRSLRLSEELWDESTVGNHLFLVGRLLVNRDVNFEGLARSLKARATRGKNIFGSFQQGIQRETGVGSESSAMGVEGQRVGGYEAIPLGAAIGELDGFQPIGDKQLWACTSRSILRGRMDVRSRGLQQWSRGPKLLLGTPCWLQSRSSSRLVRQVLFVEGGAGGYRGLSGLLG</sequence>
<evidence type="ECO:0000313" key="2">
    <source>
        <dbReference type="Proteomes" id="UP001293254"/>
    </source>
</evidence>